<feature type="chain" id="PRO_5020506128" evidence="1">
    <location>
        <begin position="24"/>
        <end position="142"/>
    </location>
</feature>
<evidence type="ECO:0000256" key="1">
    <source>
        <dbReference type="SAM" id="SignalP"/>
    </source>
</evidence>
<dbReference type="Gene3D" id="2.60.120.10">
    <property type="entry name" value="Jelly Rolls"/>
    <property type="match status" value="1"/>
</dbReference>
<evidence type="ECO:0000259" key="2">
    <source>
        <dbReference type="Pfam" id="PF07883"/>
    </source>
</evidence>
<reference evidence="3 4" key="1">
    <citation type="submission" date="2019-03" db="EMBL/GenBank/DDBJ databases">
        <title>Genomic Encyclopedia of Type Strains, Phase III (KMG-III): the genomes of soil and plant-associated and newly described type strains.</title>
        <authorList>
            <person name="Whitman W."/>
        </authorList>
    </citation>
    <scope>NUCLEOTIDE SEQUENCE [LARGE SCALE GENOMIC DNA]</scope>
    <source>
        <strain evidence="3 4">CGMCC 1.7660</strain>
    </source>
</reference>
<keyword evidence="3" id="KW-0223">Dioxygenase</keyword>
<sequence>MRKLLLVAACLYFAPTVLVPALAEEQPAISVTPIVTASATATGQPIRMPDGDLEMVAALYEIAPGAILPEHRHPYPRYAYVQQGTLQVDNTEAGTSVVYKPGDVVVEAVGQWHKGTNVGTEPVKLLVFDFIAKGAKNVEMKE</sequence>
<evidence type="ECO:0000313" key="3">
    <source>
        <dbReference type="EMBL" id="TDQ83069.1"/>
    </source>
</evidence>
<dbReference type="SUPFAM" id="SSF51182">
    <property type="entry name" value="RmlC-like cupins"/>
    <property type="match status" value="1"/>
</dbReference>
<dbReference type="EMBL" id="SNYW01000007">
    <property type="protein sequence ID" value="TDQ83069.1"/>
    <property type="molecule type" value="Genomic_DNA"/>
</dbReference>
<dbReference type="InterPro" id="IPR011051">
    <property type="entry name" value="RmlC_Cupin_sf"/>
</dbReference>
<dbReference type="InterPro" id="IPR014710">
    <property type="entry name" value="RmlC-like_jellyroll"/>
</dbReference>
<keyword evidence="1" id="KW-0732">Signal</keyword>
<keyword evidence="4" id="KW-1185">Reference proteome</keyword>
<feature type="domain" description="Cupin type-2" evidence="2">
    <location>
        <begin position="59"/>
        <end position="127"/>
    </location>
</feature>
<gene>
    <name evidence="3" type="ORF">A8950_1351</name>
</gene>
<protein>
    <submittedName>
        <fullName evidence="3">Quercetin dioxygenase-like cupin family protein</fullName>
    </submittedName>
</protein>
<feature type="signal peptide" evidence="1">
    <location>
        <begin position="1"/>
        <end position="23"/>
    </location>
</feature>
<dbReference type="AlphaFoldDB" id="A0A4R6WTH5"/>
<dbReference type="RefSeq" id="WP_133612858.1">
    <property type="nucleotide sequence ID" value="NZ_SNYW01000007.1"/>
</dbReference>
<proteinExistence type="predicted"/>
<dbReference type="InterPro" id="IPR013096">
    <property type="entry name" value="Cupin_2"/>
</dbReference>
<accession>A0A4R6WTH5</accession>
<dbReference type="Proteomes" id="UP000295783">
    <property type="component" value="Unassembled WGS sequence"/>
</dbReference>
<dbReference type="GO" id="GO:0051213">
    <property type="term" value="F:dioxygenase activity"/>
    <property type="evidence" value="ECO:0007669"/>
    <property type="project" value="UniProtKB-KW"/>
</dbReference>
<organism evidence="3 4">
    <name type="scientific">Dongia mobilis</name>
    <dbReference type="NCBI Taxonomy" id="578943"/>
    <lineage>
        <taxon>Bacteria</taxon>
        <taxon>Pseudomonadati</taxon>
        <taxon>Pseudomonadota</taxon>
        <taxon>Alphaproteobacteria</taxon>
        <taxon>Rhodospirillales</taxon>
        <taxon>Dongiaceae</taxon>
        <taxon>Dongia</taxon>
    </lineage>
</organism>
<dbReference type="CDD" id="cd02236">
    <property type="entry name" value="cupin_CV2614-like"/>
    <property type="match status" value="1"/>
</dbReference>
<name>A0A4R6WTH5_9PROT</name>
<dbReference type="OrthoDB" id="287220at2"/>
<keyword evidence="3" id="KW-0560">Oxidoreductase</keyword>
<dbReference type="Pfam" id="PF07883">
    <property type="entry name" value="Cupin_2"/>
    <property type="match status" value="1"/>
</dbReference>
<evidence type="ECO:0000313" key="4">
    <source>
        <dbReference type="Proteomes" id="UP000295783"/>
    </source>
</evidence>
<comment type="caution">
    <text evidence="3">The sequence shown here is derived from an EMBL/GenBank/DDBJ whole genome shotgun (WGS) entry which is preliminary data.</text>
</comment>